<protein>
    <submittedName>
        <fullName evidence="1">Uncharacterized protein</fullName>
    </submittedName>
</protein>
<reference evidence="1 2" key="1">
    <citation type="submission" date="2018-11" db="EMBL/GenBank/DDBJ databases">
        <title>Complete genome sequence of Microcystis aeruginosa NIES-102.</title>
        <authorList>
            <person name="Yamaguchi H."/>
            <person name="Suzuki S."/>
            <person name="Kawachi M."/>
        </authorList>
    </citation>
    <scope>NUCLEOTIDE SEQUENCE [LARGE SCALE GENOMIC DNA]</scope>
    <source>
        <strain evidence="1 2">NIES-102</strain>
    </source>
</reference>
<dbReference type="RefSeq" id="WP_125730799.1">
    <property type="nucleotide sequence ID" value="NZ_AP019314.1"/>
</dbReference>
<dbReference type="AlphaFoldDB" id="A0A3G9JY38"/>
<dbReference type="EMBL" id="AP019314">
    <property type="protein sequence ID" value="BBH39639.1"/>
    <property type="molecule type" value="Genomic_DNA"/>
</dbReference>
<dbReference type="KEGG" id="mvz:myaer102_21770"/>
<proteinExistence type="predicted"/>
<evidence type="ECO:0000313" key="1">
    <source>
        <dbReference type="EMBL" id="BBH39639.1"/>
    </source>
</evidence>
<accession>A0A3G9JY38</accession>
<organism evidence="1 2">
    <name type="scientific">Microcystis viridis NIES-102</name>
    <dbReference type="NCBI Taxonomy" id="213615"/>
    <lineage>
        <taxon>Bacteria</taxon>
        <taxon>Bacillati</taxon>
        <taxon>Cyanobacteriota</taxon>
        <taxon>Cyanophyceae</taxon>
        <taxon>Oscillatoriophycideae</taxon>
        <taxon>Chroococcales</taxon>
        <taxon>Microcystaceae</taxon>
        <taxon>Microcystis</taxon>
    </lineage>
</organism>
<sequence>MIYFRICTKVNNEKLALSALPSKDKLTSEAVQSEGEDLDAQLWTPVLLPNIGSDACVLLNKLSNTLACVESTGFLSFGLGKKKPSTKLDEYLIFFPKNTGDNAGNIMQGLIEMQLNQYDDCIIGWKNAMNQKALVGAISSGNKVEVLMGIKEFSLEALKAYQEGIPINFSGLWKFERFV</sequence>
<evidence type="ECO:0000313" key="2">
    <source>
        <dbReference type="Proteomes" id="UP000278152"/>
    </source>
</evidence>
<dbReference type="Proteomes" id="UP000278152">
    <property type="component" value="Chromosome"/>
</dbReference>
<gene>
    <name evidence="1" type="ORF">myaer102_21770</name>
</gene>
<name>A0A3G9JY38_MICVR</name>